<dbReference type="GO" id="GO:0005615">
    <property type="term" value="C:extracellular space"/>
    <property type="evidence" value="ECO:0007669"/>
    <property type="project" value="TreeGrafter"/>
</dbReference>
<proteinExistence type="inferred from homology"/>
<evidence type="ECO:0000256" key="1">
    <source>
        <dbReference type="ARBA" id="ARBA00004498"/>
    </source>
</evidence>
<dbReference type="GO" id="GO:0060070">
    <property type="term" value="P:canonical Wnt signaling pathway"/>
    <property type="evidence" value="ECO:0007669"/>
    <property type="project" value="TreeGrafter"/>
</dbReference>
<dbReference type="GO" id="GO:0045165">
    <property type="term" value="P:cell fate commitment"/>
    <property type="evidence" value="ECO:0007669"/>
    <property type="project" value="TreeGrafter"/>
</dbReference>
<evidence type="ECO:0000256" key="3">
    <source>
        <dbReference type="ARBA" id="ARBA00022473"/>
    </source>
</evidence>
<reference evidence="10" key="1">
    <citation type="submission" date="2018-07" db="EMBL/GenBank/DDBJ databases">
        <authorList>
            <person name="Quirk P.G."/>
            <person name="Krulwich T.A."/>
        </authorList>
    </citation>
    <scope>NUCLEOTIDE SEQUENCE</scope>
</reference>
<evidence type="ECO:0000256" key="8">
    <source>
        <dbReference type="ARBA" id="ARBA00023288"/>
    </source>
</evidence>
<dbReference type="GO" id="GO:0005109">
    <property type="term" value="F:frizzled binding"/>
    <property type="evidence" value="ECO:0007669"/>
    <property type="project" value="TreeGrafter"/>
</dbReference>
<comment type="function">
    <text evidence="9">Ligand for members of the frizzled family of seven transmembrane receptors.</text>
</comment>
<sequence>MAMLILSSSGKQLGIWAGPCKYIHGSKKQNHQCRRDSGLPETIKEANLLATKYCEEQFRYDRWNCSIETKGKKNLFKKVNLNITLQYNLTALSHSVARACADGRMMKCQCANERRQDQTKSSWRWGGCSDNVGIITVMSNLEDKCKCHGVSGSCSMRTCWRKLNGFNITVNVLRQKYFEAKRKIRTSKTKKRNTLIPFQSKIGQTPKFKTELISTSPFIDQLLSYHSLYYLEPSPTFCSTTKGRQCLHPENCNMLCCGRSFTTREVKTKEKCKCRFKNNQCCQVVCDYCEKYEDRYYCN</sequence>
<evidence type="ECO:0000313" key="10">
    <source>
        <dbReference type="EMBL" id="SSX17175.1"/>
    </source>
</evidence>
<dbReference type="InterPro" id="IPR005817">
    <property type="entry name" value="Wnt"/>
</dbReference>
<dbReference type="AlphaFoldDB" id="A0A336LHT8"/>
<keyword evidence="8" id="KW-0449">Lipoprotein</keyword>
<comment type="similarity">
    <text evidence="2 9">Belongs to the Wnt family.</text>
</comment>
<dbReference type="PANTHER" id="PTHR12027">
    <property type="entry name" value="WNT RELATED"/>
    <property type="match status" value="1"/>
</dbReference>
<dbReference type="PROSITE" id="PS00246">
    <property type="entry name" value="WNT1"/>
    <property type="match status" value="1"/>
</dbReference>
<dbReference type="InterPro" id="IPR043158">
    <property type="entry name" value="Wnt_C"/>
</dbReference>
<evidence type="ECO:0000256" key="4">
    <source>
        <dbReference type="ARBA" id="ARBA00022525"/>
    </source>
</evidence>
<dbReference type="InterPro" id="IPR018161">
    <property type="entry name" value="Wnt_CS"/>
</dbReference>
<dbReference type="PANTHER" id="PTHR12027:SF97">
    <property type="entry name" value="PROTEIN WNT-4"/>
    <property type="match status" value="1"/>
</dbReference>
<evidence type="ECO:0000256" key="6">
    <source>
        <dbReference type="ARBA" id="ARBA00022687"/>
    </source>
</evidence>
<dbReference type="SMART" id="SM00097">
    <property type="entry name" value="WNT1"/>
    <property type="match status" value="1"/>
</dbReference>
<evidence type="ECO:0000256" key="5">
    <source>
        <dbReference type="ARBA" id="ARBA00022530"/>
    </source>
</evidence>
<dbReference type="EMBL" id="UFQT01000004">
    <property type="protein sequence ID" value="SSX17175.1"/>
    <property type="molecule type" value="Genomic_DNA"/>
</dbReference>
<evidence type="ECO:0000256" key="9">
    <source>
        <dbReference type="RuleBase" id="RU003500"/>
    </source>
</evidence>
<keyword evidence="5" id="KW-0272">Extracellular matrix</keyword>
<keyword evidence="4" id="KW-0964">Secreted</keyword>
<dbReference type="Gene3D" id="3.30.2460.20">
    <property type="match status" value="1"/>
</dbReference>
<dbReference type="VEuPathDB" id="VectorBase:CSON011426"/>
<evidence type="ECO:0000256" key="2">
    <source>
        <dbReference type="ARBA" id="ARBA00005683"/>
    </source>
</evidence>
<keyword evidence="6 9" id="KW-0879">Wnt signaling pathway</keyword>
<dbReference type="GO" id="GO:0030182">
    <property type="term" value="P:neuron differentiation"/>
    <property type="evidence" value="ECO:0007669"/>
    <property type="project" value="TreeGrafter"/>
</dbReference>
<protein>
    <recommendedName>
        <fullName evidence="9">Protein Wnt</fullName>
    </recommendedName>
</protein>
<evidence type="ECO:0000256" key="7">
    <source>
        <dbReference type="ARBA" id="ARBA00023157"/>
    </source>
</evidence>
<comment type="subcellular location">
    <subcellularLocation>
        <location evidence="1 9">Secreted</location>
        <location evidence="1 9">Extracellular space</location>
        <location evidence="1 9">Extracellular matrix</location>
    </subcellularLocation>
</comment>
<keyword evidence="3 9" id="KW-0217">Developmental protein</keyword>
<gene>
    <name evidence="10" type="primary">CSON011426</name>
</gene>
<keyword evidence="7" id="KW-1015">Disulfide bond</keyword>
<dbReference type="OMA" id="PTQGSAH"/>
<organism evidence="10">
    <name type="scientific">Culicoides sonorensis</name>
    <name type="common">Biting midge</name>
    <dbReference type="NCBI Taxonomy" id="179676"/>
    <lineage>
        <taxon>Eukaryota</taxon>
        <taxon>Metazoa</taxon>
        <taxon>Ecdysozoa</taxon>
        <taxon>Arthropoda</taxon>
        <taxon>Hexapoda</taxon>
        <taxon>Insecta</taxon>
        <taxon>Pterygota</taxon>
        <taxon>Neoptera</taxon>
        <taxon>Endopterygota</taxon>
        <taxon>Diptera</taxon>
        <taxon>Nematocera</taxon>
        <taxon>Chironomoidea</taxon>
        <taxon>Ceratopogonidae</taxon>
        <taxon>Ceratopogoninae</taxon>
        <taxon>Culicoides</taxon>
        <taxon>Monoculicoides</taxon>
    </lineage>
</organism>
<dbReference type="PRINTS" id="PR01349">
    <property type="entry name" value="WNTPROTEIN"/>
</dbReference>
<accession>A0A336LHT8</accession>
<name>A0A336LHT8_CULSO</name>
<dbReference type="Pfam" id="PF00110">
    <property type="entry name" value="wnt"/>
    <property type="match status" value="1"/>
</dbReference>
<dbReference type="GO" id="GO:0005125">
    <property type="term" value="F:cytokine activity"/>
    <property type="evidence" value="ECO:0007669"/>
    <property type="project" value="TreeGrafter"/>
</dbReference>